<dbReference type="Gene3D" id="2.130.10.10">
    <property type="entry name" value="YVTN repeat-like/Quinoprotein amine dehydrogenase"/>
    <property type="match status" value="2"/>
</dbReference>
<dbReference type="InterPro" id="IPR051200">
    <property type="entry name" value="Host-pathogen_enzymatic-act"/>
</dbReference>
<feature type="signal peptide" evidence="2">
    <location>
        <begin position="1"/>
        <end position="19"/>
    </location>
</feature>
<sequence>MKKTLILATLLAAAAHSQAGVFGSETVVVANRGGGSLSVINAKNDRVKRTVSIAGSEPMYVVYVPKTDRLYVGDRKQNKVHVLHPGTFKVQRSIAVGNGVFHMWADGKGKQLWVNNDVDNTISVINLADGSVRTIKVDAKPHDVYLTKDGKTAFVSLLIDGAPDKVYAYDTASLSKTGEAVVGEDPHLFFMEQAQQLYVPCQTGGIYVLNRNLSAAANTIALTGTHGIYGSRDGRFAYVTNLPGNQLYSVDTGDQSLVGTALNTTVVTPHNVVINKRDNKLFVTHSGPVADKVTVYSVSPDGALAQTKVLTAGVNPFGLAYYKR</sequence>
<organism evidence="4 5">
    <name type="scientific">Ideonella paludis</name>
    <dbReference type="NCBI Taxonomy" id="1233411"/>
    <lineage>
        <taxon>Bacteria</taxon>
        <taxon>Pseudomonadati</taxon>
        <taxon>Pseudomonadota</taxon>
        <taxon>Betaproteobacteria</taxon>
        <taxon>Burkholderiales</taxon>
        <taxon>Sphaerotilaceae</taxon>
        <taxon>Ideonella</taxon>
    </lineage>
</organism>
<dbReference type="InterPro" id="IPR015943">
    <property type="entry name" value="WD40/YVTN_repeat-like_dom_sf"/>
</dbReference>
<dbReference type="PANTHER" id="PTHR47197:SF3">
    <property type="entry name" value="DIHYDRO-HEME D1 DEHYDROGENASE"/>
    <property type="match status" value="1"/>
</dbReference>
<dbReference type="PANTHER" id="PTHR47197">
    <property type="entry name" value="PROTEIN NIRF"/>
    <property type="match status" value="1"/>
</dbReference>
<reference evidence="4 5" key="1">
    <citation type="submission" date="2021-04" db="EMBL/GenBank/DDBJ databases">
        <title>The genome sequence of type strain Ideonella paludis KCTC 32238.</title>
        <authorList>
            <person name="Liu Y."/>
        </authorList>
    </citation>
    <scope>NUCLEOTIDE SEQUENCE [LARGE SCALE GENOMIC DNA]</scope>
    <source>
        <strain evidence="4 5">KCTC 32238</strain>
    </source>
</reference>
<dbReference type="RefSeq" id="WP_210809352.1">
    <property type="nucleotide sequence ID" value="NZ_JAGQDG010000004.1"/>
</dbReference>
<keyword evidence="5" id="KW-1185">Reference proteome</keyword>
<comment type="caution">
    <text evidence="4">The sequence shown here is derived from an EMBL/GenBank/DDBJ whole genome shotgun (WGS) entry which is preliminary data.</text>
</comment>
<feature type="domain" description="YNCE-like beta-propeller" evidence="3">
    <location>
        <begin position="25"/>
        <end position="176"/>
    </location>
</feature>
<name>A0ABS5DYA7_9BURK</name>
<dbReference type="Proteomes" id="UP000672097">
    <property type="component" value="Unassembled WGS sequence"/>
</dbReference>
<feature type="chain" id="PRO_5046346951" evidence="2">
    <location>
        <begin position="20"/>
        <end position="324"/>
    </location>
</feature>
<evidence type="ECO:0000256" key="2">
    <source>
        <dbReference type="SAM" id="SignalP"/>
    </source>
</evidence>
<dbReference type="Pfam" id="PF21783">
    <property type="entry name" value="YNCE"/>
    <property type="match status" value="1"/>
</dbReference>
<evidence type="ECO:0000313" key="5">
    <source>
        <dbReference type="Proteomes" id="UP000672097"/>
    </source>
</evidence>
<gene>
    <name evidence="4" type="ORF">KAK11_11960</name>
</gene>
<accession>A0ABS5DYA7</accession>
<evidence type="ECO:0000256" key="1">
    <source>
        <dbReference type="ARBA" id="ARBA00022729"/>
    </source>
</evidence>
<evidence type="ECO:0000259" key="3">
    <source>
        <dbReference type="Pfam" id="PF21783"/>
    </source>
</evidence>
<dbReference type="SUPFAM" id="SSF51004">
    <property type="entry name" value="C-terminal (heme d1) domain of cytochrome cd1-nitrite reductase"/>
    <property type="match status" value="1"/>
</dbReference>
<dbReference type="InterPro" id="IPR048433">
    <property type="entry name" value="YNCE-like_beta-prop"/>
</dbReference>
<proteinExistence type="predicted"/>
<keyword evidence="1 2" id="KW-0732">Signal</keyword>
<dbReference type="InterPro" id="IPR011048">
    <property type="entry name" value="Haem_d1_sf"/>
</dbReference>
<protein>
    <submittedName>
        <fullName evidence="4">YncE family protein</fullName>
    </submittedName>
</protein>
<dbReference type="EMBL" id="JAGQDG010000004">
    <property type="protein sequence ID" value="MBQ0936044.1"/>
    <property type="molecule type" value="Genomic_DNA"/>
</dbReference>
<evidence type="ECO:0000313" key="4">
    <source>
        <dbReference type="EMBL" id="MBQ0936044.1"/>
    </source>
</evidence>